<name>A0A914WSR6_9BILA</name>
<keyword evidence="2" id="KW-1185">Reference proteome</keyword>
<dbReference type="Proteomes" id="UP000887566">
    <property type="component" value="Unplaced"/>
</dbReference>
<proteinExistence type="predicted"/>
<organism evidence="2 3">
    <name type="scientific">Plectus sambesii</name>
    <dbReference type="NCBI Taxonomy" id="2011161"/>
    <lineage>
        <taxon>Eukaryota</taxon>
        <taxon>Metazoa</taxon>
        <taxon>Ecdysozoa</taxon>
        <taxon>Nematoda</taxon>
        <taxon>Chromadorea</taxon>
        <taxon>Plectida</taxon>
        <taxon>Plectina</taxon>
        <taxon>Plectoidea</taxon>
        <taxon>Plectidae</taxon>
        <taxon>Plectus</taxon>
    </lineage>
</organism>
<accession>A0A914WSR6</accession>
<evidence type="ECO:0000313" key="3">
    <source>
        <dbReference type="WBParaSite" id="PSAMB.scaffold5106size12635.g25891.t1"/>
    </source>
</evidence>
<reference evidence="3" key="1">
    <citation type="submission" date="2022-11" db="UniProtKB">
        <authorList>
            <consortium name="WormBaseParasite"/>
        </authorList>
    </citation>
    <scope>IDENTIFICATION</scope>
</reference>
<dbReference type="WBParaSite" id="PSAMB.scaffold5106size12635.g25891.t1">
    <property type="protein sequence ID" value="PSAMB.scaffold5106size12635.g25891.t1"/>
    <property type="gene ID" value="PSAMB.scaffold5106size12635.g25891"/>
</dbReference>
<evidence type="ECO:0000256" key="1">
    <source>
        <dbReference type="SAM" id="MobiDB-lite"/>
    </source>
</evidence>
<feature type="region of interest" description="Disordered" evidence="1">
    <location>
        <begin position="1"/>
        <end position="28"/>
    </location>
</feature>
<protein>
    <submittedName>
        <fullName evidence="3">Uncharacterized protein</fullName>
    </submittedName>
</protein>
<sequence length="93" mass="10247">MTIDQVGQPEKSERHARTARAAEQSAPGVPIRLRYEPRTCAVDRVLAYRRRIALSNLSHAAAGASPAALCAFALSASNWRRSLFDASFQRPRP</sequence>
<dbReference type="AlphaFoldDB" id="A0A914WSR6"/>
<evidence type="ECO:0000313" key="2">
    <source>
        <dbReference type="Proteomes" id="UP000887566"/>
    </source>
</evidence>